<feature type="compositionally biased region" description="Basic residues" evidence="1">
    <location>
        <begin position="68"/>
        <end position="77"/>
    </location>
</feature>
<accession>A0ABZ0YX64</accession>
<dbReference type="EMBL" id="CP140153">
    <property type="protein sequence ID" value="WQH16164.1"/>
    <property type="molecule type" value="Genomic_DNA"/>
</dbReference>
<keyword evidence="3" id="KW-1185">Reference proteome</keyword>
<evidence type="ECO:0000313" key="2">
    <source>
        <dbReference type="EMBL" id="WQH16164.1"/>
    </source>
</evidence>
<dbReference type="Proteomes" id="UP001327459">
    <property type="component" value="Chromosome"/>
</dbReference>
<evidence type="ECO:0000256" key="1">
    <source>
        <dbReference type="SAM" id="MobiDB-lite"/>
    </source>
</evidence>
<dbReference type="Pfam" id="PF06252">
    <property type="entry name" value="GemA"/>
    <property type="match status" value="1"/>
</dbReference>
<gene>
    <name evidence="2" type="ORF">SR882_10420</name>
</gene>
<organism evidence="2 3">
    <name type="scientific">Guyparkeria halophila</name>
    <dbReference type="NCBI Taxonomy" id="47960"/>
    <lineage>
        <taxon>Bacteria</taxon>
        <taxon>Pseudomonadati</taxon>
        <taxon>Pseudomonadota</taxon>
        <taxon>Gammaproteobacteria</taxon>
        <taxon>Chromatiales</taxon>
        <taxon>Thioalkalibacteraceae</taxon>
        <taxon>Guyparkeria</taxon>
    </lineage>
</organism>
<protein>
    <submittedName>
        <fullName evidence="2">Regulatory protein GemA</fullName>
    </submittedName>
</protein>
<name>A0ABZ0YX64_9GAMM</name>
<feature type="region of interest" description="Disordered" evidence="1">
    <location>
        <begin position="58"/>
        <end position="80"/>
    </location>
</feature>
<proteinExistence type="predicted"/>
<dbReference type="RefSeq" id="WP_322521179.1">
    <property type="nucleotide sequence ID" value="NZ_CP140153.1"/>
</dbReference>
<reference evidence="2 3" key="1">
    <citation type="submission" date="2023-11" db="EMBL/GenBank/DDBJ databases">
        <title>MicrobeMod: A computational toolkit for identifying prokaryotic methylation and restriction-modification with nanopore sequencing.</title>
        <authorList>
            <person name="Crits-Christoph A."/>
            <person name="Kang S.C."/>
            <person name="Lee H."/>
            <person name="Ostrov N."/>
        </authorList>
    </citation>
    <scope>NUCLEOTIDE SEQUENCE [LARGE SCALE GENOMIC DNA]</scope>
    <source>
        <strain evidence="2 3">ATCC 49870</strain>
    </source>
</reference>
<evidence type="ECO:0000313" key="3">
    <source>
        <dbReference type="Proteomes" id="UP001327459"/>
    </source>
</evidence>
<sequence>MKDARRALMAKIHIAKKDLGLDEDTYRAILARHGAPGDRPSSAQMTVPQLETVVRELQAKGWTPKKPGAGRRPKPPRSRADQIAKIEALLADKAKRQGRPVPWAYADAIAKRVCRVDKVDWCSNEQLRRVIAALEYDRRRG</sequence>
<dbReference type="InterPro" id="IPR009363">
    <property type="entry name" value="Phage_Mu_Gp16"/>
</dbReference>